<dbReference type="Pfam" id="PF02298">
    <property type="entry name" value="Cu_bind_like"/>
    <property type="match status" value="1"/>
</dbReference>
<dbReference type="GO" id="GO:0046872">
    <property type="term" value="F:metal ion binding"/>
    <property type="evidence" value="ECO:0007669"/>
    <property type="project" value="UniProtKB-KW"/>
</dbReference>
<evidence type="ECO:0000259" key="6">
    <source>
        <dbReference type="PROSITE" id="PS51485"/>
    </source>
</evidence>
<dbReference type="InterPro" id="IPR041844">
    <property type="entry name" value="Plantacyanin"/>
</dbReference>
<sequence>MIEIRTCDLLLGRSQAVAEVLLLCALANAHTIPVGDSAGWTYDMGGWPNGKTFKAGDILVFKYDPAEHTVVIVSKENYDSCKPVGKTLSSGHDHVRLTSGTSYYICGIADHCDFGQKINVTAV</sequence>
<dbReference type="Gene3D" id="2.60.40.420">
    <property type="entry name" value="Cupredoxins - blue copper proteins"/>
    <property type="match status" value="1"/>
</dbReference>
<name>A0A9P0ZKI7_CUSEU</name>
<protein>
    <recommendedName>
        <fullName evidence="4">Basic blue protein</fullName>
    </recommendedName>
    <alternativeName>
        <fullName evidence="5">Plantacyanin</fullName>
    </alternativeName>
</protein>
<evidence type="ECO:0000313" key="8">
    <source>
        <dbReference type="Proteomes" id="UP001152484"/>
    </source>
</evidence>
<dbReference type="InterPro" id="IPR039391">
    <property type="entry name" value="Phytocyanin-like"/>
</dbReference>
<evidence type="ECO:0000256" key="3">
    <source>
        <dbReference type="ARBA" id="ARBA00023157"/>
    </source>
</evidence>
<organism evidence="7 8">
    <name type="scientific">Cuscuta europaea</name>
    <name type="common">European dodder</name>
    <dbReference type="NCBI Taxonomy" id="41803"/>
    <lineage>
        <taxon>Eukaryota</taxon>
        <taxon>Viridiplantae</taxon>
        <taxon>Streptophyta</taxon>
        <taxon>Embryophyta</taxon>
        <taxon>Tracheophyta</taxon>
        <taxon>Spermatophyta</taxon>
        <taxon>Magnoliopsida</taxon>
        <taxon>eudicotyledons</taxon>
        <taxon>Gunneridae</taxon>
        <taxon>Pentapetalae</taxon>
        <taxon>asterids</taxon>
        <taxon>lamiids</taxon>
        <taxon>Solanales</taxon>
        <taxon>Convolvulaceae</taxon>
        <taxon>Cuscuteae</taxon>
        <taxon>Cuscuta</taxon>
        <taxon>Cuscuta subgen. Cuscuta</taxon>
    </lineage>
</organism>
<evidence type="ECO:0000256" key="4">
    <source>
        <dbReference type="ARBA" id="ARBA00071970"/>
    </source>
</evidence>
<keyword evidence="1" id="KW-0479">Metal-binding</keyword>
<dbReference type="CDD" id="cd11013">
    <property type="entry name" value="Plantacyanin"/>
    <property type="match status" value="1"/>
</dbReference>
<dbReference type="PROSITE" id="PS51485">
    <property type="entry name" value="PHYTOCYANIN"/>
    <property type="match status" value="1"/>
</dbReference>
<dbReference type="GO" id="GO:0009055">
    <property type="term" value="F:electron transfer activity"/>
    <property type="evidence" value="ECO:0007669"/>
    <property type="project" value="InterPro"/>
</dbReference>
<keyword evidence="3" id="KW-1015">Disulfide bond</keyword>
<reference evidence="7" key="1">
    <citation type="submission" date="2022-07" db="EMBL/GenBank/DDBJ databases">
        <authorList>
            <person name="Macas J."/>
            <person name="Novak P."/>
            <person name="Neumann P."/>
        </authorList>
    </citation>
    <scope>NUCLEOTIDE SEQUENCE</scope>
</reference>
<dbReference type="PANTHER" id="PTHR33021">
    <property type="entry name" value="BLUE COPPER PROTEIN"/>
    <property type="match status" value="1"/>
</dbReference>
<feature type="domain" description="Phytocyanin" evidence="6">
    <location>
        <begin position="30"/>
        <end position="123"/>
    </location>
</feature>
<evidence type="ECO:0000256" key="1">
    <source>
        <dbReference type="ARBA" id="ARBA00022723"/>
    </source>
</evidence>
<dbReference type="GO" id="GO:0005886">
    <property type="term" value="C:plasma membrane"/>
    <property type="evidence" value="ECO:0007669"/>
    <property type="project" value="TreeGrafter"/>
</dbReference>
<comment type="caution">
    <text evidence="7">The sequence shown here is derived from an EMBL/GenBank/DDBJ whole genome shotgun (WGS) entry which is preliminary data.</text>
</comment>
<proteinExistence type="predicted"/>
<dbReference type="AlphaFoldDB" id="A0A9P0ZKI7"/>
<evidence type="ECO:0000256" key="5">
    <source>
        <dbReference type="ARBA" id="ARBA00082491"/>
    </source>
</evidence>
<gene>
    <name evidence="7" type="ORF">CEURO_LOCUS17178</name>
</gene>
<dbReference type="OrthoDB" id="2011645at2759"/>
<dbReference type="SUPFAM" id="SSF49503">
    <property type="entry name" value="Cupredoxins"/>
    <property type="match status" value="1"/>
</dbReference>
<evidence type="ECO:0000313" key="7">
    <source>
        <dbReference type="EMBL" id="CAH9106073.1"/>
    </source>
</evidence>
<dbReference type="EMBL" id="CAMAPE010000048">
    <property type="protein sequence ID" value="CAH9106073.1"/>
    <property type="molecule type" value="Genomic_DNA"/>
</dbReference>
<evidence type="ECO:0000256" key="2">
    <source>
        <dbReference type="ARBA" id="ARBA00023008"/>
    </source>
</evidence>
<dbReference type="Proteomes" id="UP001152484">
    <property type="component" value="Unassembled WGS sequence"/>
</dbReference>
<dbReference type="PANTHER" id="PTHR33021:SF424">
    <property type="entry name" value="BASIC BLUE PROTEIN"/>
    <property type="match status" value="1"/>
</dbReference>
<dbReference type="InterPro" id="IPR003245">
    <property type="entry name" value="Phytocyanin_dom"/>
</dbReference>
<dbReference type="FunFam" id="2.60.40.420:FF:000013">
    <property type="entry name" value="basic blue protein-like"/>
    <property type="match status" value="1"/>
</dbReference>
<keyword evidence="8" id="KW-1185">Reference proteome</keyword>
<dbReference type="InterPro" id="IPR008972">
    <property type="entry name" value="Cupredoxin"/>
</dbReference>
<accession>A0A9P0ZKI7</accession>
<keyword evidence="2" id="KW-0186">Copper</keyword>